<dbReference type="SUPFAM" id="SSF53756">
    <property type="entry name" value="UDP-Glycosyltransferase/glycogen phosphorylase"/>
    <property type="match status" value="1"/>
</dbReference>
<gene>
    <name evidence="5" type="ORF">Pen02_08880</name>
</gene>
<dbReference type="PANTHER" id="PTHR12526">
    <property type="entry name" value="GLYCOSYLTRANSFERASE"/>
    <property type="match status" value="1"/>
</dbReference>
<proteinExistence type="predicted"/>
<keyword evidence="2 5" id="KW-0808">Transferase</keyword>
<evidence type="ECO:0000313" key="5">
    <source>
        <dbReference type="EMBL" id="GIG85952.1"/>
    </source>
</evidence>
<dbReference type="PANTHER" id="PTHR12526:SF595">
    <property type="entry name" value="BLL5217 PROTEIN"/>
    <property type="match status" value="1"/>
</dbReference>
<dbReference type="EMBL" id="BONW01000002">
    <property type="protein sequence ID" value="GIG85952.1"/>
    <property type="molecule type" value="Genomic_DNA"/>
</dbReference>
<evidence type="ECO:0000313" key="6">
    <source>
        <dbReference type="Proteomes" id="UP000646749"/>
    </source>
</evidence>
<keyword evidence="1" id="KW-0328">Glycosyltransferase</keyword>
<reference evidence="5 6" key="1">
    <citation type="submission" date="2021-01" db="EMBL/GenBank/DDBJ databases">
        <title>Whole genome shotgun sequence of Plantactinospora endophytica NBRC 110450.</title>
        <authorList>
            <person name="Komaki H."/>
            <person name="Tamura T."/>
        </authorList>
    </citation>
    <scope>NUCLEOTIDE SEQUENCE [LARGE SCALE GENOMIC DNA]</scope>
    <source>
        <strain evidence="5 6">NBRC 110450</strain>
    </source>
</reference>
<protein>
    <submittedName>
        <fullName evidence="5">Glycosyl transferase</fullName>
    </submittedName>
</protein>
<sequence length="370" mass="39808">MTGNPSERAQPDRRLRIAMVVPPWYELPPPGYGGLEQVCSALVDGLAAKGHQVTLFGAGTGTGTAARFVGTVPELQHHRLGQTLPELAHLTRVNRMITPDSFDIVHDHTTVGPYAAGRSVPTVSTVHGKPTGELREVLGDVDPQVGLVAISHTQRRLAPELPWVATVHNGISTANLLTKSAPGLGPVLWLARFSADKGPDLAIEACRAAGLPLVLAGKCDERSERRYLEQVIEPMLGPDVTVLRNPDRDATVRLMLAARCLIMPIRWEEPFGMVMVEAMATGTPVVALNRGAVPELVRSGETGLICDDPSELGPALREVAQLDPAACVAHVRRAFSAERMADDYERVYRAFTEPGLAPPVRPESAPTVAW</sequence>
<evidence type="ECO:0000256" key="1">
    <source>
        <dbReference type="ARBA" id="ARBA00022676"/>
    </source>
</evidence>
<comment type="caution">
    <text evidence="5">The sequence shown here is derived from an EMBL/GenBank/DDBJ whole genome shotgun (WGS) entry which is preliminary data.</text>
</comment>
<dbReference type="InterPro" id="IPR001296">
    <property type="entry name" value="Glyco_trans_1"/>
</dbReference>
<feature type="domain" description="Glycosyltransferase subfamily 4-like N-terminal" evidence="4">
    <location>
        <begin position="32"/>
        <end position="130"/>
    </location>
</feature>
<dbReference type="InterPro" id="IPR028098">
    <property type="entry name" value="Glyco_trans_4-like_N"/>
</dbReference>
<keyword evidence="6" id="KW-1185">Reference proteome</keyword>
<dbReference type="GO" id="GO:0016740">
    <property type="term" value="F:transferase activity"/>
    <property type="evidence" value="ECO:0007669"/>
    <property type="project" value="UniProtKB-KW"/>
</dbReference>
<name>A0ABQ4DV16_9ACTN</name>
<evidence type="ECO:0000256" key="2">
    <source>
        <dbReference type="ARBA" id="ARBA00022679"/>
    </source>
</evidence>
<evidence type="ECO:0000259" key="3">
    <source>
        <dbReference type="Pfam" id="PF00534"/>
    </source>
</evidence>
<dbReference type="Proteomes" id="UP000646749">
    <property type="component" value="Unassembled WGS sequence"/>
</dbReference>
<dbReference type="CDD" id="cd03802">
    <property type="entry name" value="GT4_AviGT4-like"/>
    <property type="match status" value="1"/>
</dbReference>
<accession>A0ABQ4DV16</accession>
<feature type="domain" description="Glycosyl transferase family 1" evidence="3">
    <location>
        <begin position="187"/>
        <end position="310"/>
    </location>
</feature>
<dbReference type="Pfam" id="PF13439">
    <property type="entry name" value="Glyco_transf_4"/>
    <property type="match status" value="1"/>
</dbReference>
<dbReference type="Gene3D" id="3.40.50.2000">
    <property type="entry name" value="Glycogen Phosphorylase B"/>
    <property type="match status" value="2"/>
</dbReference>
<dbReference type="Pfam" id="PF00534">
    <property type="entry name" value="Glycos_transf_1"/>
    <property type="match status" value="1"/>
</dbReference>
<evidence type="ECO:0000259" key="4">
    <source>
        <dbReference type="Pfam" id="PF13439"/>
    </source>
</evidence>
<organism evidence="5 6">
    <name type="scientific">Plantactinospora endophytica</name>
    <dbReference type="NCBI Taxonomy" id="673535"/>
    <lineage>
        <taxon>Bacteria</taxon>
        <taxon>Bacillati</taxon>
        <taxon>Actinomycetota</taxon>
        <taxon>Actinomycetes</taxon>
        <taxon>Micromonosporales</taxon>
        <taxon>Micromonosporaceae</taxon>
        <taxon>Plantactinospora</taxon>
    </lineage>
</organism>